<name>A0A7H0I1S4_9ACTN</name>
<dbReference type="Gene3D" id="3.40.630.30">
    <property type="match status" value="1"/>
</dbReference>
<dbReference type="EMBL" id="CP060825">
    <property type="protein sequence ID" value="QNP66740.1"/>
    <property type="molecule type" value="Genomic_DNA"/>
</dbReference>
<evidence type="ECO:0000313" key="4">
    <source>
        <dbReference type="EMBL" id="QNP66740.1"/>
    </source>
</evidence>
<dbReference type="InterPro" id="IPR050680">
    <property type="entry name" value="YpeA/RimI_acetyltransf"/>
</dbReference>
<dbReference type="SUPFAM" id="SSF55729">
    <property type="entry name" value="Acyl-CoA N-acyltransferases (Nat)"/>
    <property type="match status" value="2"/>
</dbReference>
<dbReference type="RefSeq" id="WP_187743796.1">
    <property type="nucleotide sequence ID" value="NZ_CP060825.1"/>
</dbReference>
<proteinExistence type="predicted"/>
<organism evidence="4 5">
    <name type="scientific">Streptomyces genisteinicus</name>
    <dbReference type="NCBI Taxonomy" id="2768068"/>
    <lineage>
        <taxon>Bacteria</taxon>
        <taxon>Bacillati</taxon>
        <taxon>Actinomycetota</taxon>
        <taxon>Actinomycetes</taxon>
        <taxon>Kitasatosporales</taxon>
        <taxon>Streptomycetaceae</taxon>
        <taxon>Streptomyces</taxon>
    </lineage>
</organism>
<dbReference type="GO" id="GO:0016747">
    <property type="term" value="F:acyltransferase activity, transferring groups other than amino-acyl groups"/>
    <property type="evidence" value="ECO:0007669"/>
    <property type="project" value="InterPro"/>
</dbReference>
<feature type="domain" description="N-acetyltransferase" evidence="3">
    <location>
        <begin position="115"/>
        <end position="270"/>
    </location>
</feature>
<keyword evidence="5" id="KW-1185">Reference proteome</keyword>
<keyword evidence="1 4" id="KW-0808">Transferase</keyword>
<dbReference type="PROSITE" id="PS51186">
    <property type="entry name" value="GNAT"/>
    <property type="match status" value="2"/>
</dbReference>
<feature type="domain" description="N-acetyltransferase" evidence="3">
    <location>
        <begin position="1"/>
        <end position="112"/>
    </location>
</feature>
<keyword evidence="2" id="KW-0012">Acyltransferase</keyword>
<dbReference type="Proteomes" id="UP000516230">
    <property type="component" value="Chromosome"/>
</dbReference>
<dbReference type="InterPro" id="IPR000182">
    <property type="entry name" value="GNAT_dom"/>
</dbReference>
<evidence type="ECO:0000259" key="3">
    <source>
        <dbReference type="PROSITE" id="PS51186"/>
    </source>
</evidence>
<sequence length="274" mass="29143">MGVFDGDAMIGYSSAAHKPLAEGVHRVVVSGGVRPDRRRQGLGTELLAAGIAAARVLHADHHPGLELAVDVQNNALNDGARACYDRAGMTPVRWYSHLRHPLGDAVVDVPMPGGCVVEGYGADNDAEFLAVRNESYADRWAGVPMPSEQWRALLGWPAFRPAHSFLARDTGSGAAAGVLLTFSWDADARAAGVRDAQVMTIGTLRAHRGRGIASALISRALRSVRDDGYDGAGVEVDAGSPSAVHGLYERAGFALSRTEVRYTLEDRPADRRPG</sequence>
<gene>
    <name evidence="4" type="ORF">IAG43_30000</name>
</gene>
<dbReference type="InterPro" id="IPR016181">
    <property type="entry name" value="Acyl_CoA_acyltransferase"/>
</dbReference>
<protein>
    <submittedName>
        <fullName evidence="4">GNAT family N-acetyltransferase</fullName>
    </submittedName>
</protein>
<reference evidence="4 5" key="1">
    <citation type="submission" date="2020-08" db="EMBL/GenBank/DDBJ databases">
        <title>A novel species.</title>
        <authorList>
            <person name="Gao J."/>
        </authorList>
    </citation>
    <scope>NUCLEOTIDE SEQUENCE [LARGE SCALE GENOMIC DNA]</scope>
    <source>
        <strain evidence="4 5">CRPJ-33</strain>
    </source>
</reference>
<dbReference type="CDD" id="cd04301">
    <property type="entry name" value="NAT_SF"/>
    <property type="match status" value="2"/>
</dbReference>
<accession>A0A7H0I1S4</accession>
<evidence type="ECO:0000256" key="2">
    <source>
        <dbReference type="ARBA" id="ARBA00023315"/>
    </source>
</evidence>
<dbReference type="KEGG" id="sgj:IAG43_30000"/>
<dbReference type="PANTHER" id="PTHR43420">
    <property type="entry name" value="ACETYLTRANSFERASE"/>
    <property type="match status" value="1"/>
</dbReference>
<evidence type="ECO:0000256" key="1">
    <source>
        <dbReference type="ARBA" id="ARBA00022679"/>
    </source>
</evidence>
<evidence type="ECO:0000313" key="5">
    <source>
        <dbReference type="Proteomes" id="UP000516230"/>
    </source>
</evidence>
<dbReference type="AlphaFoldDB" id="A0A7H0I1S4"/>
<dbReference type="Pfam" id="PF00583">
    <property type="entry name" value="Acetyltransf_1"/>
    <property type="match status" value="2"/>
</dbReference>